<proteinExistence type="predicted"/>
<gene>
    <name evidence="1" type="ORF">BBI10_16785</name>
</gene>
<dbReference type="EMBL" id="MDEN01000064">
    <property type="protein sequence ID" value="OCX18661.1"/>
    <property type="molecule type" value="Genomic_DNA"/>
</dbReference>
<dbReference type="Proteomes" id="UP000095143">
    <property type="component" value="Unassembled WGS sequence"/>
</dbReference>
<organism evidence="1 2">
    <name type="scientific">Pseudomonas graminis</name>
    <dbReference type="NCBI Taxonomy" id="158627"/>
    <lineage>
        <taxon>Bacteria</taxon>
        <taxon>Pseudomonadati</taxon>
        <taxon>Pseudomonadota</taxon>
        <taxon>Gammaproteobacteria</taxon>
        <taxon>Pseudomonadales</taxon>
        <taxon>Pseudomonadaceae</taxon>
        <taxon>Pseudomonas</taxon>
    </lineage>
</organism>
<dbReference type="AlphaFoldDB" id="A0A1C2DV64"/>
<evidence type="ECO:0000313" key="2">
    <source>
        <dbReference type="Proteomes" id="UP000095143"/>
    </source>
</evidence>
<sequence>MTGRGLLDGKSCAYPAGAWLVPRSAGYRQQEQQMYFFLIYRGSRDDDCVADRGTSHAPTQARQV</sequence>
<reference evidence="1 2" key="1">
    <citation type="submission" date="2016-08" db="EMBL/GenBank/DDBJ databases">
        <title>Whole genome sequence of Pseudomonas graminis strain UASWS1507, a potential biological control agent for agriculture.</title>
        <authorList>
            <person name="Crovadore J."/>
            <person name="Calmin G."/>
            <person name="Chablais R."/>
            <person name="Cochard B."/>
            <person name="Lefort F."/>
        </authorList>
    </citation>
    <scope>NUCLEOTIDE SEQUENCE [LARGE SCALE GENOMIC DNA]</scope>
    <source>
        <strain evidence="1 2">UASWS1507</strain>
    </source>
</reference>
<comment type="caution">
    <text evidence="1">The sequence shown here is derived from an EMBL/GenBank/DDBJ whole genome shotgun (WGS) entry which is preliminary data.</text>
</comment>
<name>A0A1C2DV64_9PSED</name>
<accession>A0A1C2DV64</accession>
<protein>
    <submittedName>
        <fullName evidence="1">Uncharacterized protein</fullName>
    </submittedName>
</protein>
<evidence type="ECO:0000313" key="1">
    <source>
        <dbReference type="EMBL" id="OCX18661.1"/>
    </source>
</evidence>